<evidence type="ECO:0000313" key="4">
    <source>
        <dbReference type="Proteomes" id="UP000283745"/>
    </source>
</evidence>
<dbReference type="Pfam" id="PF00534">
    <property type="entry name" value="Glycos_transf_1"/>
    <property type="match status" value="1"/>
</dbReference>
<sequence>MVVPNPMVKGGIAAVVNGYRGSELEKKYDITYVESYKDGSKFEKLLKGICGYLHFIRVLLLHKPDLVHIHSSFGPSFYRKMPFIYMATWAKVPVINHIHGADFDDFYVNASENKKKRIKKIYNKCTVLIALSEEWKKNLCQIVSNEKIVVIENYSTLYEDVLEQRQKRKCNEMILFLGELGRRKGCYDIPEVIKRVKEKIPNVKCIMAGAGSETDEEAIKKLIREKNIMDNIVFPGWIREAKKDKALKEADVFFLPSYNEGMPMSVLDAMGYGLPVVSTNVGGIPKIVHNGENGYCCDPGDIQGFTNYLVLLLSNDQYRKQAGKQSQKIVKEKYSFAAHIKQLEKLYESKVK</sequence>
<dbReference type="CDD" id="cd03801">
    <property type="entry name" value="GT4_PimA-like"/>
    <property type="match status" value="1"/>
</dbReference>
<organism evidence="3 4">
    <name type="scientific">Blautia obeum</name>
    <dbReference type="NCBI Taxonomy" id="40520"/>
    <lineage>
        <taxon>Bacteria</taxon>
        <taxon>Bacillati</taxon>
        <taxon>Bacillota</taxon>
        <taxon>Clostridia</taxon>
        <taxon>Lachnospirales</taxon>
        <taxon>Lachnospiraceae</taxon>
        <taxon>Blautia</taxon>
    </lineage>
</organism>
<dbReference type="Pfam" id="PF13439">
    <property type="entry name" value="Glyco_transf_4"/>
    <property type="match status" value="1"/>
</dbReference>
<dbReference type="AlphaFoldDB" id="A0A414JCI7"/>
<dbReference type="GO" id="GO:0016757">
    <property type="term" value="F:glycosyltransferase activity"/>
    <property type="evidence" value="ECO:0007669"/>
    <property type="project" value="InterPro"/>
</dbReference>
<comment type="caution">
    <text evidence="3">The sequence shown here is derived from an EMBL/GenBank/DDBJ whole genome shotgun (WGS) entry which is preliminary data.</text>
</comment>
<dbReference type="PANTHER" id="PTHR12526:SF630">
    <property type="entry name" value="GLYCOSYLTRANSFERASE"/>
    <property type="match status" value="1"/>
</dbReference>
<reference evidence="3 4" key="1">
    <citation type="submission" date="2018-08" db="EMBL/GenBank/DDBJ databases">
        <title>A genome reference for cultivated species of the human gut microbiota.</title>
        <authorList>
            <person name="Zou Y."/>
            <person name="Xue W."/>
            <person name="Luo G."/>
        </authorList>
    </citation>
    <scope>NUCLEOTIDE SEQUENCE [LARGE SCALE GENOMIC DNA]</scope>
    <source>
        <strain evidence="3 4">AM28-23</strain>
    </source>
</reference>
<feature type="domain" description="Glycosyltransferase subfamily 4-like N-terminal" evidence="2">
    <location>
        <begin position="37"/>
        <end position="153"/>
    </location>
</feature>
<accession>A0A414JCI7</accession>
<name>A0A414JCI7_9FIRM</name>
<dbReference type="Proteomes" id="UP000283745">
    <property type="component" value="Unassembled WGS sequence"/>
</dbReference>
<evidence type="ECO:0000313" key="3">
    <source>
        <dbReference type="EMBL" id="RHE42216.1"/>
    </source>
</evidence>
<keyword evidence="3" id="KW-0808">Transferase</keyword>
<dbReference type="SUPFAM" id="SSF53756">
    <property type="entry name" value="UDP-Glycosyltransferase/glycogen phosphorylase"/>
    <property type="match status" value="1"/>
</dbReference>
<feature type="domain" description="Glycosyl transferase family 1" evidence="1">
    <location>
        <begin position="164"/>
        <end position="328"/>
    </location>
</feature>
<dbReference type="Gene3D" id="3.40.50.2000">
    <property type="entry name" value="Glycogen Phosphorylase B"/>
    <property type="match status" value="2"/>
</dbReference>
<dbReference type="InterPro" id="IPR028098">
    <property type="entry name" value="Glyco_trans_4-like_N"/>
</dbReference>
<dbReference type="InterPro" id="IPR001296">
    <property type="entry name" value="Glyco_trans_1"/>
</dbReference>
<evidence type="ECO:0000259" key="1">
    <source>
        <dbReference type="Pfam" id="PF00534"/>
    </source>
</evidence>
<dbReference type="EMBL" id="QSKF01000001">
    <property type="protein sequence ID" value="RHE42216.1"/>
    <property type="molecule type" value="Genomic_DNA"/>
</dbReference>
<dbReference type="PANTHER" id="PTHR12526">
    <property type="entry name" value="GLYCOSYLTRANSFERASE"/>
    <property type="match status" value="1"/>
</dbReference>
<evidence type="ECO:0000259" key="2">
    <source>
        <dbReference type="Pfam" id="PF13439"/>
    </source>
</evidence>
<proteinExistence type="predicted"/>
<protein>
    <submittedName>
        <fullName evidence="3">Glycosyltransferase family 1 protein</fullName>
    </submittedName>
</protein>
<gene>
    <name evidence="3" type="ORF">DW740_01280</name>
</gene>